<dbReference type="PROSITE" id="PS01071">
    <property type="entry name" value="GRPE"/>
    <property type="match status" value="1"/>
</dbReference>
<dbReference type="HOGENOM" id="CLU_057217_5_1_7"/>
<evidence type="ECO:0000256" key="8">
    <source>
        <dbReference type="ARBA" id="ARBA00072274"/>
    </source>
</evidence>
<name>B8JCT1_ANAD2</name>
<dbReference type="InterPro" id="IPR000740">
    <property type="entry name" value="GrpE"/>
</dbReference>
<feature type="coiled-coil region" evidence="13">
    <location>
        <begin position="82"/>
        <end position="126"/>
    </location>
</feature>
<organism evidence="15 16">
    <name type="scientific">Anaeromyxobacter dehalogenans (strain ATCC BAA-258 / DSM 21875 / 2CP-1)</name>
    <dbReference type="NCBI Taxonomy" id="455488"/>
    <lineage>
        <taxon>Bacteria</taxon>
        <taxon>Pseudomonadati</taxon>
        <taxon>Myxococcota</taxon>
        <taxon>Myxococcia</taxon>
        <taxon>Myxococcales</taxon>
        <taxon>Cystobacterineae</taxon>
        <taxon>Anaeromyxobacteraceae</taxon>
        <taxon>Anaeromyxobacter</taxon>
    </lineage>
</organism>
<dbReference type="InterPro" id="IPR013805">
    <property type="entry name" value="GrpE_CC"/>
</dbReference>
<dbReference type="Gene3D" id="2.30.22.10">
    <property type="entry name" value="Head domain of nucleotide exchange factor GrpE"/>
    <property type="match status" value="1"/>
</dbReference>
<comment type="subcellular location">
    <subcellularLocation>
        <location evidence="1 10">Cytoplasm</location>
    </subcellularLocation>
</comment>
<evidence type="ECO:0000256" key="12">
    <source>
        <dbReference type="RuleBase" id="RU004478"/>
    </source>
</evidence>
<dbReference type="Gene3D" id="3.90.20.20">
    <property type="match status" value="1"/>
</dbReference>
<evidence type="ECO:0000313" key="15">
    <source>
        <dbReference type="EMBL" id="ACL67801.1"/>
    </source>
</evidence>
<evidence type="ECO:0000256" key="13">
    <source>
        <dbReference type="SAM" id="Coils"/>
    </source>
</evidence>
<dbReference type="CDD" id="cd00446">
    <property type="entry name" value="GrpE"/>
    <property type="match status" value="1"/>
</dbReference>
<evidence type="ECO:0000256" key="5">
    <source>
        <dbReference type="ARBA" id="ARBA00023016"/>
    </source>
</evidence>
<evidence type="ECO:0000256" key="1">
    <source>
        <dbReference type="ARBA" id="ARBA00004496"/>
    </source>
</evidence>
<keyword evidence="5 10" id="KW-0346">Stress response</keyword>
<evidence type="ECO:0000256" key="6">
    <source>
        <dbReference type="ARBA" id="ARBA00023186"/>
    </source>
</evidence>
<dbReference type="PANTHER" id="PTHR21237:SF23">
    <property type="entry name" value="GRPE PROTEIN HOMOLOG, MITOCHONDRIAL"/>
    <property type="match status" value="1"/>
</dbReference>
<gene>
    <name evidence="10" type="primary">grpE</name>
    <name evidence="15" type="ordered locus">A2cp1_4484</name>
</gene>
<evidence type="ECO:0000256" key="2">
    <source>
        <dbReference type="ARBA" id="ARBA00009054"/>
    </source>
</evidence>
<dbReference type="HAMAP" id="MF_01151">
    <property type="entry name" value="GrpE"/>
    <property type="match status" value="1"/>
</dbReference>
<dbReference type="Proteomes" id="UP000007089">
    <property type="component" value="Chromosome"/>
</dbReference>
<keyword evidence="13" id="KW-0175">Coiled coil</keyword>
<dbReference type="GO" id="GO:0006457">
    <property type="term" value="P:protein folding"/>
    <property type="evidence" value="ECO:0007669"/>
    <property type="project" value="InterPro"/>
</dbReference>
<evidence type="ECO:0000313" key="16">
    <source>
        <dbReference type="Proteomes" id="UP000007089"/>
    </source>
</evidence>
<dbReference type="GO" id="GO:0051087">
    <property type="term" value="F:protein-folding chaperone binding"/>
    <property type="evidence" value="ECO:0007669"/>
    <property type="project" value="InterPro"/>
</dbReference>
<evidence type="ECO:0000256" key="9">
    <source>
        <dbReference type="ARBA" id="ARBA00076414"/>
    </source>
</evidence>
<protein>
    <recommendedName>
        <fullName evidence="8 10">Protein GrpE</fullName>
    </recommendedName>
    <alternativeName>
        <fullName evidence="9 10">HSP-70 cofactor</fullName>
    </alternativeName>
</protein>
<accession>B8JCT1</accession>
<dbReference type="SUPFAM" id="SSF58014">
    <property type="entry name" value="Coiled-coil domain of nucleotide exchange factor GrpE"/>
    <property type="match status" value="1"/>
</dbReference>
<dbReference type="KEGG" id="acp:A2cp1_4484"/>
<evidence type="ECO:0000256" key="14">
    <source>
        <dbReference type="SAM" id="MobiDB-lite"/>
    </source>
</evidence>
<evidence type="ECO:0000256" key="11">
    <source>
        <dbReference type="RuleBase" id="RU000639"/>
    </source>
</evidence>
<dbReference type="SUPFAM" id="SSF51064">
    <property type="entry name" value="Head domain of nucleotide exchange factor GrpE"/>
    <property type="match status" value="1"/>
</dbReference>
<dbReference type="AlphaFoldDB" id="B8JCT1"/>
<dbReference type="GO" id="GO:0051082">
    <property type="term" value="F:unfolded protein binding"/>
    <property type="evidence" value="ECO:0007669"/>
    <property type="project" value="TreeGrafter"/>
</dbReference>
<dbReference type="FunFam" id="2.30.22.10:FF:000001">
    <property type="entry name" value="Protein GrpE"/>
    <property type="match status" value="1"/>
</dbReference>
<dbReference type="PRINTS" id="PR00773">
    <property type="entry name" value="GRPEPROTEIN"/>
</dbReference>
<comment type="similarity">
    <text evidence="2 10 12">Belongs to the GrpE family.</text>
</comment>
<dbReference type="EMBL" id="CP001359">
    <property type="protein sequence ID" value="ACL67801.1"/>
    <property type="molecule type" value="Genomic_DNA"/>
</dbReference>
<dbReference type="Pfam" id="PF01025">
    <property type="entry name" value="GrpE"/>
    <property type="match status" value="1"/>
</dbReference>
<feature type="compositionally biased region" description="Low complexity" evidence="14">
    <location>
        <begin position="52"/>
        <end position="62"/>
    </location>
</feature>
<dbReference type="GO" id="GO:0000774">
    <property type="term" value="F:adenyl-nucleotide exchange factor activity"/>
    <property type="evidence" value="ECO:0007669"/>
    <property type="project" value="InterPro"/>
</dbReference>
<evidence type="ECO:0000256" key="7">
    <source>
        <dbReference type="ARBA" id="ARBA00053401"/>
    </source>
</evidence>
<dbReference type="GO" id="GO:0042803">
    <property type="term" value="F:protein homodimerization activity"/>
    <property type="evidence" value="ECO:0007669"/>
    <property type="project" value="InterPro"/>
</dbReference>
<comment type="subunit">
    <text evidence="3 10">Homodimer.</text>
</comment>
<comment type="function">
    <text evidence="7 10 11">Participates actively in the response to hyperosmotic and heat shock by preventing the aggregation of stress-denatured proteins, in association with DnaK and GrpE. It is the nucleotide exchange factor for DnaK and may function as a thermosensor. Unfolded proteins bind initially to DnaJ; upon interaction with the DnaJ-bound protein, DnaK hydrolyzes its bound ATP, resulting in the formation of a stable complex. GrpE releases ADP from DnaK; ATP binding to DnaK triggers the release of the substrate protein, thus completing the reaction cycle. Several rounds of ATP-dependent interactions between DnaJ, DnaK and GrpE are required for fully efficient folding.</text>
</comment>
<evidence type="ECO:0000256" key="4">
    <source>
        <dbReference type="ARBA" id="ARBA00022490"/>
    </source>
</evidence>
<dbReference type="RefSeq" id="WP_015935480.1">
    <property type="nucleotide sequence ID" value="NC_011891.1"/>
</dbReference>
<dbReference type="GO" id="GO:0005737">
    <property type="term" value="C:cytoplasm"/>
    <property type="evidence" value="ECO:0007669"/>
    <property type="project" value="UniProtKB-SubCell"/>
</dbReference>
<evidence type="ECO:0000256" key="3">
    <source>
        <dbReference type="ARBA" id="ARBA00011738"/>
    </source>
</evidence>
<keyword evidence="6 10" id="KW-0143">Chaperone</keyword>
<feature type="compositionally biased region" description="Basic and acidic residues" evidence="14">
    <location>
        <begin position="23"/>
        <end position="34"/>
    </location>
</feature>
<dbReference type="InterPro" id="IPR009012">
    <property type="entry name" value="GrpE_head"/>
</dbReference>
<proteinExistence type="inferred from homology"/>
<evidence type="ECO:0000256" key="10">
    <source>
        <dbReference type="HAMAP-Rule" id="MF_01151"/>
    </source>
</evidence>
<sequence length="244" mass="25531">MAESHEKGAFQADIPANAVEEALRSVERISHGEEASAGQPAAAGEPGVEITPGAEDASAAPGDPAALAARVQLLEAQLDLSQTKARETLERLKDEHDRLLRAAADLENAKKRAARERDEVQKFGNERILKDLLPALDGLDRALAAAPEDDVVAKGVRMVRSTLEQALAKHGVKGFSAMGQPFDPAVHEALMQVPTADAAPGTVVLEHARGFTLNDRLVRPAMVGVAVAPPPAAPPPADGEAGPE</sequence>
<keyword evidence="4 10" id="KW-0963">Cytoplasm</keyword>
<dbReference type="PANTHER" id="PTHR21237">
    <property type="entry name" value="GRPE PROTEIN"/>
    <property type="match status" value="1"/>
</dbReference>
<keyword evidence="16" id="KW-1185">Reference proteome</keyword>
<feature type="region of interest" description="Disordered" evidence="14">
    <location>
        <begin position="23"/>
        <end position="62"/>
    </location>
</feature>
<reference evidence="15" key="1">
    <citation type="submission" date="2009-01" db="EMBL/GenBank/DDBJ databases">
        <title>Complete sequence of Anaeromyxobacter dehalogenans 2CP-1.</title>
        <authorList>
            <consortium name="US DOE Joint Genome Institute"/>
            <person name="Lucas S."/>
            <person name="Copeland A."/>
            <person name="Lapidus A."/>
            <person name="Glavina del Rio T."/>
            <person name="Dalin E."/>
            <person name="Tice H."/>
            <person name="Bruce D."/>
            <person name="Goodwin L."/>
            <person name="Pitluck S."/>
            <person name="Saunders E."/>
            <person name="Brettin T."/>
            <person name="Detter J.C."/>
            <person name="Han C."/>
            <person name="Larimer F."/>
            <person name="Land M."/>
            <person name="Hauser L."/>
            <person name="Kyrpides N."/>
            <person name="Ovchinnikova G."/>
            <person name="Beliaev A.S."/>
            <person name="Richardson P."/>
        </authorList>
    </citation>
    <scope>NUCLEOTIDE SEQUENCE</scope>
    <source>
        <strain evidence="15">2CP-1</strain>
    </source>
</reference>